<comment type="caution">
    <text evidence="2">The sequence shown here is derived from an EMBL/GenBank/DDBJ whole genome shotgun (WGS) entry which is preliminary data.</text>
</comment>
<reference evidence="2" key="1">
    <citation type="submission" date="2024-03" db="EMBL/GenBank/DDBJ databases">
        <title>Human intestinal bacterial collection.</title>
        <authorList>
            <person name="Pauvert C."/>
            <person name="Hitch T.C.A."/>
            <person name="Clavel T."/>
        </authorList>
    </citation>
    <scope>NUCLEOTIDE SEQUENCE [LARGE SCALE GENOMIC DNA]</scope>
    <source>
        <strain evidence="2">CLA-AA-H89B</strain>
    </source>
</reference>
<evidence type="ECO:0000259" key="1">
    <source>
        <dbReference type="Pfam" id="PF13470"/>
    </source>
</evidence>
<feature type="domain" description="PIN" evidence="1">
    <location>
        <begin position="4"/>
        <end position="118"/>
    </location>
</feature>
<keyword evidence="3" id="KW-1185">Reference proteome</keyword>
<dbReference type="SUPFAM" id="SSF88723">
    <property type="entry name" value="PIN domain-like"/>
    <property type="match status" value="1"/>
</dbReference>
<organism evidence="2 3">
    <name type="scientific">Lachnospira intestinalis</name>
    <dbReference type="NCBI Taxonomy" id="3133158"/>
    <lineage>
        <taxon>Bacteria</taxon>
        <taxon>Bacillati</taxon>
        <taxon>Bacillota</taxon>
        <taxon>Clostridia</taxon>
        <taxon>Lachnospirales</taxon>
        <taxon>Lachnospiraceae</taxon>
        <taxon>Lachnospira</taxon>
    </lineage>
</organism>
<sequence>MVGKILIDTNVLLDYLLEREPFFEDAKKVISSCTEENTKGCIAAHSISNMFFILRKDYTAKERREILSNLCTIFDVEGIDKAKLLSGLANEEFSDFEDCLQMECAKSYGAEYIVTRNVSDYSVSDIKAILPSEYLGL</sequence>
<dbReference type="EMBL" id="JBBMFS010000003">
    <property type="protein sequence ID" value="MEQ2554413.1"/>
    <property type="molecule type" value="Genomic_DNA"/>
</dbReference>
<proteinExistence type="predicted"/>
<name>A0ABV1H3Z8_9FIRM</name>
<dbReference type="InterPro" id="IPR029060">
    <property type="entry name" value="PIN-like_dom_sf"/>
</dbReference>
<gene>
    <name evidence="2" type="ORF">WMO37_05190</name>
</gene>
<protein>
    <submittedName>
        <fullName evidence="2">PIN domain-containing protein</fullName>
    </submittedName>
</protein>
<dbReference type="CDD" id="cd09854">
    <property type="entry name" value="PIN_VapC-like"/>
    <property type="match status" value="1"/>
</dbReference>
<evidence type="ECO:0000313" key="3">
    <source>
        <dbReference type="Proteomes" id="UP001546774"/>
    </source>
</evidence>
<accession>A0ABV1H3Z8</accession>
<dbReference type="Gene3D" id="3.40.50.1010">
    <property type="entry name" value="5'-nuclease"/>
    <property type="match status" value="1"/>
</dbReference>
<evidence type="ECO:0000313" key="2">
    <source>
        <dbReference type="EMBL" id="MEQ2554413.1"/>
    </source>
</evidence>
<dbReference type="InterPro" id="IPR002716">
    <property type="entry name" value="PIN_dom"/>
</dbReference>
<dbReference type="Proteomes" id="UP001546774">
    <property type="component" value="Unassembled WGS sequence"/>
</dbReference>
<dbReference type="Pfam" id="PF13470">
    <property type="entry name" value="PIN_3"/>
    <property type="match status" value="1"/>
</dbReference>